<protein>
    <submittedName>
        <fullName evidence="2">DUF456 domain-containing protein</fullName>
    </submittedName>
</protein>
<dbReference type="EMBL" id="QZKI01000022">
    <property type="protein sequence ID" value="RJP73954.1"/>
    <property type="molecule type" value="Genomic_DNA"/>
</dbReference>
<feature type="transmembrane region" description="Helical" evidence="1">
    <location>
        <begin position="50"/>
        <end position="68"/>
    </location>
</feature>
<dbReference type="Proteomes" id="UP000285961">
    <property type="component" value="Unassembled WGS sequence"/>
</dbReference>
<dbReference type="Pfam" id="PF04306">
    <property type="entry name" value="DUF456"/>
    <property type="match status" value="1"/>
</dbReference>
<feature type="transmembrane region" description="Helical" evidence="1">
    <location>
        <begin position="149"/>
        <end position="170"/>
    </location>
</feature>
<organism evidence="2 3">
    <name type="scientific">Candidatus Abyssobacteria bacterium SURF_17</name>
    <dbReference type="NCBI Taxonomy" id="2093361"/>
    <lineage>
        <taxon>Bacteria</taxon>
        <taxon>Pseudomonadati</taxon>
        <taxon>Candidatus Hydrogenedentota</taxon>
        <taxon>Candidatus Abyssobacteria</taxon>
    </lineage>
</organism>
<evidence type="ECO:0000256" key="1">
    <source>
        <dbReference type="SAM" id="Phobius"/>
    </source>
</evidence>
<feature type="transmembrane region" description="Helical" evidence="1">
    <location>
        <begin position="107"/>
        <end position="128"/>
    </location>
</feature>
<dbReference type="AlphaFoldDB" id="A0A419F621"/>
<evidence type="ECO:0000313" key="2">
    <source>
        <dbReference type="EMBL" id="RJP73954.1"/>
    </source>
</evidence>
<accession>A0A419F621</accession>
<keyword evidence="1" id="KW-0812">Transmembrane</keyword>
<dbReference type="PANTHER" id="PTHR39165">
    <property type="entry name" value="IG HYPOTHETICAL 17883"/>
    <property type="match status" value="1"/>
</dbReference>
<evidence type="ECO:0000313" key="3">
    <source>
        <dbReference type="Proteomes" id="UP000285961"/>
    </source>
</evidence>
<sequence length="171" mass="17348">MDTLLAILGYGALGVCMLIGLAITPLGLPGNWIVFGCAIAYGFATGWTKFGWLFIILLGVAALVGELIEALSSAAGAKKYGASTGGTVAAIVGSIAGLILGSAVAPIVGSLVGAFLGAFGGAFLYEYARLKDRRQAFRAGVGALLGRTAAVLLKEAIGVLMVGLLVYQFFT</sequence>
<proteinExistence type="predicted"/>
<comment type="caution">
    <text evidence="2">The sequence shown here is derived from an EMBL/GenBank/DDBJ whole genome shotgun (WGS) entry which is preliminary data.</text>
</comment>
<feature type="transmembrane region" description="Helical" evidence="1">
    <location>
        <begin position="80"/>
        <end position="101"/>
    </location>
</feature>
<gene>
    <name evidence="2" type="ORF">C4532_03785</name>
</gene>
<dbReference type="InterPro" id="IPR007403">
    <property type="entry name" value="DUF456"/>
</dbReference>
<keyword evidence="1" id="KW-1133">Transmembrane helix</keyword>
<name>A0A419F621_9BACT</name>
<feature type="transmembrane region" description="Helical" evidence="1">
    <location>
        <begin position="12"/>
        <end position="44"/>
    </location>
</feature>
<reference evidence="2 3" key="1">
    <citation type="journal article" date="2017" name="ISME J.">
        <title>Energy and carbon metabolisms in a deep terrestrial subsurface fluid microbial community.</title>
        <authorList>
            <person name="Momper L."/>
            <person name="Jungbluth S.P."/>
            <person name="Lee M.D."/>
            <person name="Amend J.P."/>
        </authorList>
    </citation>
    <scope>NUCLEOTIDE SEQUENCE [LARGE SCALE GENOMIC DNA]</scope>
    <source>
        <strain evidence="2">SURF_17</strain>
    </source>
</reference>
<dbReference type="PANTHER" id="PTHR39165:SF1">
    <property type="entry name" value="DUF456 DOMAIN-CONTAINING PROTEIN"/>
    <property type="match status" value="1"/>
</dbReference>
<keyword evidence="1" id="KW-0472">Membrane</keyword>